<name>A0A834JRX5_VESPE</name>
<proteinExistence type="predicted"/>
<dbReference type="AlphaFoldDB" id="A0A834JRX5"/>
<accession>A0A834JRX5</accession>
<evidence type="ECO:0000313" key="2">
    <source>
        <dbReference type="Proteomes" id="UP000600918"/>
    </source>
</evidence>
<protein>
    <submittedName>
        <fullName evidence="1">Uncharacterized protein</fullName>
    </submittedName>
</protein>
<gene>
    <name evidence="1" type="ORF">H0235_017598</name>
</gene>
<organism evidence="1 2">
    <name type="scientific">Vespula pensylvanica</name>
    <name type="common">Western yellow jacket</name>
    <name type="synonym">Wasp</name>
    <dbReference type="NCBI Taxonomy" id="30213"/>
    <lineage>
        <taxon>Eukaryota</taxon>
        <taxon>Metazoa</taxon>
        <taxon>Ecdysozoa</taxon>
        <taxon>Arthropoda</taxon>
        <taxon>Hexapoda</taxon>
        <taxon>Insecta</taxon>
        <taxon>Pterygota</taxon>
        <taxon>Neoptera</taxon>
        <taxon>Endopterygota</taxon>
        <taxon>Hymenoptera</taxon>
        <taxon>Apocrita</taxon>
        <taxon>Aculeata</taxon>
        <taxon>Vespoidea</taxon>
        <taxon>Vespidae</taxon>
        <taxon>Vespinae</taxon>
        <taxon>Vespula</taxon>
    </lineage>
</organism>
<reference evidence="1" key="1">
    <citation type="journal article" date="2020" name="G3 (Bethesda)">
        <title>High-Quality Assemblies for Three Invasive Social Wasps from the &lt;i&gt;Vespula&lt;/i&gt; Genus.</title>
        <authorList>
            <person name="Harrop T.W.R."/>
            <person name="Guhlin J."/>
            <person name="McLaughlin G.M."/>
            <person name="Permina E."/>
            <person name="Stockwell P."/>
            <person name="Gilligan J."/>
            <person name="Le Lec M.F."/>
            <person name="Gruber M.A.M."/>
            <person name="Quinn O."/>
            <person name="Lovegrove M."/>
            <person name="Duncan E.J."/>
            <person name="Remnant E.J."/>
            <person name="Van Eeckhoven J."/>
            <person name="Graham B."/>
            <person name="Knapp R.A."/>
            <person name="Langford K.W."/>
            <person name="Kronenberg Z."/>
            <person name="Press M.O."/>
            <person name="Eacker S.M."/>
            <person name="Wilson-Rankin E.E."/>
            <person name="Purcell J."/>
            <person name="Lester P.J."/>
            <person name="Dearden P.K."/>
        </authorList>
    </citation>
    <scope>NUCLEOTIDE SEQUENCE</scope>
    <source>
        <strain evidence="1">Volc-1</strain>
    </source>
</reference>
<dbReference type="EMBL" id="JACSDY010000023">
    <property type="protein sequence ID" value="KAF7390436.1"/>
    <property type="molecule type" value="Genomic_DNA"/>
</dbReference>
<dbReference type="Proteomes" id="UP000600918">
    <property type="component" value="Unassembled WGS sequence"/>
</dbReference>
<evidence type="ECO:0000313" key="1">
    <source>
        <dbReference type="EMBL" id="KAF7390436.1"/>
    </source>
</evidence>
<sequence length="103" mass="11763">MFFTSDVECLIIKLSVVEILLSSLEVITIQMADNSAPSKHFKAIGTVFISLWSSVSLEEYTIRSLAMSHHRRSIVHLNCSVIKRKSGYTFLRDKKFLLREATK</sequence>
<keyword evidence="2" id="KW-1185">Reference proteome</keyword>
<comment type="caution">
    <text evidence="1">The sequence shown here is derived from an EMBL/GenBank/DDBJ whole genome shotgun (WGS) entry which is preliminary data.</text>
</comment>